<dbReference type="AlphaFoldDB" id="A0A914WM69"/>
<organism evidence="7 8">
    <name type="scientific">Plectus sambesii</name>
    <dbReference type="NCBI Taxonomy" id="2011161"/>
    <lineage>
        <taxon>Eukaryota</taxon>
        <taxon>Metazoa</taxon>
        <taxon>Ecdysozoa</taxon>
        <taxon>Nematoda</taxon>
        <taxon>Chromadorea</taxon>
        <taxon>Plectida</taxon>
        <taxon>Plectina</taxon>
        <taxon>Plectoidea</taxon>
        <taxon>Plectidae</taxon>
        <taxon>Plectus</taxon>
    </lineage>
</organism>
<evidence type="ECO:0000256" key="2">
    <source>
        <dbReference type="ARBA" id="ARBA00022448"/>
    </source>
</evidence>
<dbReference type="InterPro" id="IPR052983">
    <property type="entry name" value="MFS_Riboflavin_Transporter"/>
</dbReference>
<evidence type="ECO:0000256" key="6">
    <source>
        <dbReference type="SAM" id="Phobius"/>
    </source>
</evidence>
<feature type="transmembrane region" description="Helical" evidence="6">
    <location>
        <begin position="21"/>
        <end position="43"/>
    </location>
</feature>
<comment type="subcellular location">
    <subcellularLocation>
        <location evidence="1">Membrane</location>
        <topology evidence="1">Multi-pass membrane protein</topology>
    </subcellularLocation>
</comment>
<name>A0A914WM69_9BILA</name>
<evidence type="ECO:0000256" key="5">
    <source>
        <dbReference type="ARBA" id="ARBA00023136"/>
    </source>
</evidence>
<feature type="transmembrane region" description="Helical" evidence="6">
    <location>
        <begin position="299"/>
        <end position="322"/>
    </location>
</feature>
<keyword evidence="3 6" id="KW-0812">Transmembrane</keyword>
<dbReference type="GO" id="GO:0022857">
    <property type="term" value="F:transmembrane transporter activity"/>
    <property type="evidence" value="ECO:0007669"/>
    <property type="project" value="InterPro"/>
</dbReference>
<feature type="transmembrane region" description="Helical" evidence="6">
    <location>
        <begin position="116"/>
        <end position="138"/>
    </location>
</feature>
<feature type="transmembrane region" description="Helical" evidence="6">
    <location>
        <begin position="91"/>
        <end position="110"/>
    </location>
</feature>
<dbReference type="WBParaSite" id="PSAMB.scaffold4601size14103.g24749.t1">
    <property type="protein sequence ID" value="PSAMB.scaffold4601size14103.g24749.t1"/>
    <property type="gene ID" value="PSAMB.scaffold4601size14103.g24749"/>
</dbReference>
<evidence type="ECO:0000256" key="4">
    <source>
        <dbReference type="ARBA" id="ARBA00022989"/>
    </source>
</evidence>
<dbReference type="Proteomes" id="UP000887566">
    <property type="component" value="Unplaced"/>
</dbReference>
<accession>A0A914WM69</accession>
<sequence>MVLMDPGRWLLRCMPRGWNPVIVIIGGIAINLTVGIGYTFGNMLPYIVSYLRQRVDSSLTKGAMFWLHAASGGIPFTTLLGGYLEKRLGPRMGAICGCVLLTTGVALSYFAIKMSFYLMLITYGVILGVGHGIAYNCALICAQRWLPNRVGLASGLIVGGIGCSAFIFSPIQTKFINPHNYVPNKDGFFYQSDLLDRVPYVFLLLAGIFVALQLFGVLFLVNPESVNEATTPSESNDENEPLIVHVREENAEISVEVRDVLRSSTFYALSVSLACSAIWVNIASVFYKAYGETFIDDDFFLAMVSSASSVCNALSRVLWGVIADKL</sequence>
<dbReference type="Gene3D" id="1.20.1250.20">
    <property type="entry name" value="MFS general substrate transporter like domains"/>
    <property type="match status" value="1"/>
</dbReference>
<feature type="transmembrane region" description="Helical" evidence="6">
    <location>
        <begin position="266"/>
        <end position="287"/>
    </location>
</feature>
<protein>
    <submittedName>
        <fullName evidence="8">Major facilitator superfamily (MFS) profile domain-containing protein</fullName>
    </submittedName>
</protein>
<evidence type="ECO:0000256" key="1">
    <source>
        <dbReference type="ARBA" id="ARBA00004141"/>
    </source>
</evidence>
<feature type="transmembrane region" description="Helical" evidence="6">
    <location>
        <begin position="63"/>
        <end position="84"/>
    </location>
</feature>
<proteinExistence type="predicted"/>
<feature type="transmembrane region" description="Helical" evidence="6">
    <location>
        <begin position="200"/>
        <end position="221"/>
    </location>
</feature>
<dbReference type="PANTHER" id="PTHR43385">
    <property type="entry name" value="RIBOFLAVIN TRANSPORTER RIBJ"/>
    <property type="match status" value="1"/>
</dbReference>
<evidence type="ECO:0000313" key="7">
    <source>
        <dbReference type="Proteomes" id="UP000887566"/>
    </source>
</evidence>
<dbReference type="SUPFAM" id="SSF103473">
    <property type="entry name" value="MFS general substrate transporter"/>
    <property type="match status" value="1"/>
</dbReference>
<dbReference type="PANTHER" id="PTHR43385:SF1">
    <property type="entry name" value="RIBOFLAVIN TRANSPORTER RIBJ"/>
    <property type="match status" value="1"/>
</dbReference>
<evidence type="ECO:0000256" key="3">
    <source>
        <dbReference type="ARBA" id="ARBA00022692"/>
    </source>
</evidence>
<feature type="transmembrane region" description="Helical" evidence="6">
    <location>
        <begin position="150"/>
        <end position="171"/>
    </location>
</feature>
<reference evidence="8" key="1">
    <citation type="submission" date="2022-11" db="UniProtKB">
        <authorList>
            <consortium name="WormBaseParasite"/>
        </authorList>
    </citation>
    <scope>IDENTIFICATION</scope>
</reference>
<keyword evidence="4 6" id="KW-1133">Transmembrane helix</keyword>
<keyword evidence="2" id="KW-0813">Transport</keyword>
<keyword evidence="5 6" id="KW-0472">Membrane</keyword>
<evidence type="ECO:0000313" key="8">
    <source>
        <dbReference type="WBParaSite" id="PSAMB.scaffold4601size14103.g24749.t1"/>
    </source>
</evidence>
<dbReference type="InterPro" id="IPR036259">
    <property type="entry name" value="MFS_trans_sf"/>
</dbReference>
<keyword evidence="7" id="KW-1185">Reference proteome</keyword>
<dbReference type="GO" id="GO:0016020">
    <property type="term" value="C:membrane"/>
    <property type="evidence" value="ECO:0007669"/>
    <property type="project" value="UniProtKB-SubCell"/>
</dbReference>
<dbReference type="Pfam" id="PF07690">
    <property type="entry name" value="MFS_1"/>
    <property type="match status" value="1"/>
</dbReference>
<dbReference type="InterPro" id="IPR011701">
    <property type="entry name" value="MFS"/>
</dbReference>